<evidence type="ECO:0000256" key="2">
    <source>
        <dbReference type="ARBA" id="ARBA00022801"/>
    </source>
</evidence>
<dbReference type="InterPro" id="IPR020084">
    <property type="entry name" value="NUDIX_hydrolase_CS"/>
</dbReference>
<protein>
    <submittedName>
        <fullName evidence="4">ADP-ribose pyrophosphatase</fullName>
        <ecNumber evidence="4">3.6.1.13</ecNumber>
    </submittedName>
</protein>
<dbReference type="GO" id="GO:0006753">
    <property type="term" value="P:nucleoside phosphate metabolic process"/>
    <property type="evidence" value="ECO:0007669"/>
    <property type="project" value="TreeGrafter"/>
</dbReference>
<dbReference type="PANTHER" id="PTHR11839">
    <property type="entry name" value="UDP/ADP-SUGAR PYROPHOSPHATASE"/>
    <property type="match status" value="1"/>
</dbReference>
<dbReference type="GO" id="GO:0005829">
    <property type="term" value="C:cytosol"/>
    <property type="evidence" value="ECO:0007669"/>
    <property type="project" value="TreeGrafter"/>
</dbReference>
<gene>
    <name evidence="4" type="primary">nudF</name>
    <name evidence="4" type="ORF">SAMEA3545359_01961</name>
</gene>
<dbReference type="PROSITE" id="PS51462">
    <property type="entry name" value="NUDIX"/>
    <property type="match status" value="1"/>
</dbReference>
<dbReference type="Pfam" id="PF00293">
    <property type="entry name" value="NUDIX"/>
    <property type="match status" value="1"/>
</dbReference>
<dbReference type="InterPro" id="IPR015797">
    <property type="entry name" value="NUDIX_hydrolase-like_dom_sf"/>
</dbReference>
<evidence type="ECO:0000313" key="4">
    <source>
        <dbReference type="EMBL" id="SCJ77806.1"/>
    </source>
</evidence>
<dbReference type="EC" id="3.6.1.13" evidence="4"/>
<accession>A0A1C6J716</accession>
<feature type="domain" description="Nudix hydrolase" evidence="3">
    <location>
        <begin position="40"/>
        <end position="172"/>
    </location>
</feature>
<dbReference type="GO" id="GO:0047631">
    <property type="term" value="F:ADP-ribose diphosphatase activity"/>
    <property type="evidence" value="ECO:0007669"/>
    <property type="project" value="UniProtKB-EC"/>
</dbReference>
<keyword evidence="2 4" id="KW-0378">Hydrolase</keyword>
<dbReference type="AlphaFoldDB" id="A0A1C6J716"/>
<evidence type="ECO:0000259" key="3">
    <source>
        <dbReference type="PROSITE" id="PS51462"/>
    </source>
</evidence>
<name>A0A1C6J716_9FIRM</name>
<dbReference type="PANTHER" id="PTHR11839:SF18">
    <property type="entry name" value="NUDIX HYDROLASE DOMAIN-CONTAINING PROTEIN"/>
    <property type="match status" value="1"/>
</dbReference>
<reference evidence="4" key="1">
    <citation type="submission" date="2015-09" db="EMBL/GenBank/DDBJ databases">
        <authorList>
            <consortium name="Pathogen Informatics"/>
        </authorList>
    </citation>
    <scope>NUCLEOTIDE SEQUENCE</scope>
    <source>
        <strain evidence="4">2789STDY5834896</strain>
    </source>
</reference>
<comment type="cofactor">
    <cofactor evidence="1">
        <name>Mg(2+)</name>
        <dbReference type="ChEBI" id="CHEBI:18420"/>
    </cofactor>
</comment>
<dbReference type="Gene3D" id="3.90.79.10">
    <property type="entry name" value="Nucleoside Triphosphate Pyrophosphohydrolase"/>
    <property type="match status" value="1"/>
</dbReference>
<dbReference type="GO" id="GO:0019693">
    <property type="term" value="P:ribose phosphate metabolic process"/>
    <property type="evidence" value="ECO:0007669"/>
    <property type="project" value="TreeGrafter"/>
</dbReference>
<dbReference type="PROSITE" id="PS00893">
    <property type="entry name" value="NUDIX_BOX"/>
    <property type="match status" value="1"/>
</dbReference>
<organism evidence="4">
    <name type="scientific">uncultured Anaerotruncus sp</name>
    <dbReference type="NCBI Taxonomy" id="905011"/>
    <lineage>
        <taxon>Bacteria</taxon>
        <taxon>Bacillati</taxon>
        <taxon>Bacillota</taxon>
        <taxon>Clostridia</taxon>
        <taxon>Eubacteriales</taxon>
        <taxon>Oscillospiraceae</taxon>
        <taxon>Anaerotruncus</taxon>
        <taxon>environmental samples</taxon>
    </lineage>
</organism>
<dbReference type="InterPro" id="IPR000086">
    <property type="entry name" value="NUDIX_hydrolase_dom"/>
</dbReference>
<proteinExistence type="predicted"/>
<dbReference type="SUPFAM" id="SSF55811">
    <property type="entry name" value="Nudix"/>
    <property type="match status" value="1"/>
</dbReference>
<dbReference type="EMBL" id="FMHG01000001">
    <property type="protein sequence ID" value="SCJ77806.1"/>
    <property type="molecule type" value="Genomic_DNA"/>
</dbReference>
<sequence length="179" mass="20343">MDLFEKCIQQNTVFEGRIITVCDDWVELPGGRTAGREVVHHHGGVCILPYDGRYVYLVNQFRYPYREVVRELPAGKLEKGEDPLPAARRELREELGVTAGSLTDLGLFYPTPGYCDEVIHLYLAQQLQFGDQDLDPDEFLEIEQIELDQAVQEVLDGAIPDGKTQAALLKFYTQLQRSK</sequence>
<evidence type="ECO:0000256" key="1">
    <source>
        <dbReference type="ARBA" id="ARBA00001946"/>
    </source>
</evidence>